<organism evidence="1 2">
    <name type="scientific">Xenopus laevis</name>
    <name type="common">African clawed frog</name>
    <dbReference type="NCBI Taxonomy" id="8355"/>
    <lineage>
        <taxon>Eukaryota</taxon>
        <taxon>Metazoa</taxon>
        <taxon>Chordata</taxon>
        <taxon>Craniata</taxon>
        <taxon>Vertebrata</taxon>
        <taxon>Euteleostomi</taxon>
        <taxon>Amphibia</taxon>
        <taxon>Batrachia</taxon>
        <taxon>Anura</taxon>
        <taxon>Pipoidea</taxon>
        <taxon>Pipidae</taxon>
        <taxon>Xenopodinae</taxon>
        <taxon>Xenopus</taxon>
        <taxon>Xenopus</taxon>
    </lineage>
</organism>
<dbReference type="Proteomes" id="UP000694892">
    <property type="component" value="Chromosome 1S"/>
</dbReference>
<evidence type="ECO:0000313" key="2">
    <source>
        <dbReference type="Proteomes" id="UP000694892"/>
    </source>
</evidence>
<sequence>MSSLAILAFKPFSTSRVWSNDRYCTEHCSLSIPTFTELPFGYDKCCISLNLHVSFLGTTPNGDMIKPSMGGSLKVHIILPSFTSFIIFLRYQT</sequence>
<dbReference type="AlphaFoldDB" id="A0A974DTF0"/>
<reference evidence="2" key="1">
    <citation type="journal article" date="2016" name="Nature">
        <title>Genome evolution in the allotetraploid frog Xenopus laevis.</title>
        <authorList>
            <person name="Session A.M."/>
            <person name="Uno Y."/>
            <person name="Kwon T."/>
            <person name="Chapman J.A."/>
            <person name="Toyoda A."/>
            <person name="Takahashi S."/>
            <person name="Fukui A."/>
            <person name="Hikosaka A."/>
            <person name="Suzuki A."/>
            <person name="Kondo M."/>
            <person name="van Heeringen S.J."/>
            <person name="Quigley I."/>
            <person name="Heinz S."/>
            <person name="Ogino H."/>
            <person name="Ochi H."/>
            <person name="Hellsten U."/>
            <person name="Lyons J.B."/>
            <person name="Simakov O."/>
            <person name="Putnam N."/>
            <person name="Stites J."/>
            <person name="Kuroki Y."/>
            <person name="Tanaka T."/>
            <person name="Michiue T."/>
            <person name="Watanabe M."/>
            <person name="Bogdanovic O."/>
            <person name="Lister R."/>
            <person name="Georgiou G."/>
            <person name="Paranjpe S.S."/>
            <person name="van Kruijsbergen I."/>
            <person name="Shu S."/>
            <person name="Carlson J."/>
            <person name="Kinoshita T."/>
            <person name="Ohta Y."/>
            <person name="Mawaribuchi S."/>
            <person name="Jenkins J."/>
            <person name="Grimwood J."/>
            <person name="Schmutz J."/>
            <person name="Mitros T."/>
            <person name="Mozaffari S.V."/>
            <person name="Suzuki Y."/>
            <person name="Haramoto Y."/>
            <person name="Yamamoto T.S."/>
            <person name="Takagi C."/>
            <person name="Heald R."/>
            <person name="Miller K."/>
            <person name="Haudenschild C."/>
            <person name="Kitzman J."/>
            <person name="Nakayama T."/>
            <person name="Izutsu Y."/>
            <person name="Robert J."/>
            <person name="Fortriede J."/>
            <person name="Burns K."/>
            <person name="Lotay V."/>
            <person name="Karimi K."/>
            <person name="Yasuoka Y."/>
            <person name="Dichmann D.S."/>
            <person name="Flajnik M.F."/>
            <person name="Houston D.W."/>
            <person name="Shendure J."/>
            <person name="DuPasquier L."/>
            <person name="Vize P.D."/>
            <person name="Zorn A.M."/>
            <person name="Ito M."/>
            <person name="Marcotte E.M."/>
            <person name="Wallingford J.B."/>
            <person name="Ito Y."/>
            <person name="Asashima M."/>
            <person name="Ueno N."/>
            <person name="Matsuda Y."/>
            <person name="Veenstra G.J."/>
            <person name="Fujiyama A."/>
            <person name="Harland R.M."/>
            <person name="Taira M."/>
            <person name="Rokhsar D.S."/>
        </authorList>
    </citation>
    <scope>NUCLEOTIDE SEQUENCE [LARGE SCALE GENOMIC DNA]</scope>
    <source>
        <strain evidence="2">J</strain>
    </source>
</reference>
<evidence type="ECO:0000313" key="1">
    <source>
        <dbReference type="EMBL" id="OCT97537.1"/>
    </source>
</evidence>
<proteinExistence type="predicted"/>
<accession>A0A974DTF0</accession>
<dbReference type="EMBL" id="CM004467">
    <property type="protein sequence ID" value="OCT97537.1"/>
    <property type="molecule type" value="Genomic_DNA"/>
</dbReference>
<name>A0A974DTF0_XENLA</name>
<protein>
    <submittedName>
        <fullName evidence="1">Uncharacterized protein</fullName>
    </submittedName>
</protein>
<gene>
    <name evidence="1" type="ORF">XELAEV_18009765mg</name>
</gene>